<keyword evidence="3" id="KW-1185">Reference proteome</keyword>
<evidence type="ECO:0000256" key="1">
    <source>
        <dbReference type="SAM" id="MobiDB-lite"/>
    </source>
</evidence>
<comment type="caution">
    <text evidence="2">The sequence shown here is derived from an EMBL/GenBank/DDBJ whole genome shotgun (WGS) entry which is preliminary data.</text>
</comment>
<gene>
    <name evidence="2" type="ORF">OA50_03069</name>
</gene>
<organism evidence="2 3">
    <name type="scientific">Mameliella alba</name>
    <dbReference type="NCBI Taxonomy" id="561184"/>
    <lineage>
        <taxon>Bacteria</taxon>
        <taxon>Pseudomonadati</taxon>
        <taxon>Pseudomonadota</taxon>
        <taxon>Alphaproteobacteria</taxon>
        <taxon>Rhodobacterales</taxon>
        <taxon>Roseobacteraceae</taxon>
        <taxon>Mameliella</taxon>
    </lineage>
</organism>
<reference evidence="2 3" key="1">
    <citation type="submission" date="2014-10" db="EMBL/GenBank/DDBJ databases">
        <title>Genome sequence of Ponticoccus sp. strain UMTAT08 isolated from clonal culture of toxic dinoflagellate Alexandrium tamiyavanichii.</title>
        <authorList>
            <person name="Gan H.Y."/>
            <person name="Muhd D.-D."/>
            <person name="Mohd Noor M.E."/>
            <person name="Yeong Y.S."/>
            <person name="Usup G."/>
        </authorList>
    </citation>
    <scope>NUCLEOTIDE SEQUENCE [LARGE SCALE GENOMIC DNA]</scope>
    <source>
        <strain evidence="2 3">UMTAT08</strain>
    </source>
</reference>
<dbReference type="OrthoDB" id="7874397at2"/>
<feature type="region of interest" description="Disordered" evidence="1">
    <location>
        <begin position="140"/>
        <end position="160"/>
    </location>
</feature>
<protein>
    <submittedName>
        <fullName evidence="2">Uncharacterized protein</fullName>
    </submittedName>
</protein>
<proteinExistence type="predicted"/>
<dbReference type="EMBL" id="JSUQ01000012">
    <property type="protein sequence ID" value="KHQ52054.1"/>
    <property type="molecule type" value="Genomic_DNA"/>
</dbReference>
<evidence type="ECO:0000313" key="3">
    <source>
        <dbReference type="Proteomes" id="UP000030960"/>
    </source>
</evidence>
<evidence type="ECO:0000313" key="2">
    <source>
        <dbReference type="EMBL" id="KHQ52054.1"/>
    </source>
</evidence>
<dbReference type="STRING" id="561184.SAMN05216376_10210"/>
<sequence>MSGMVERGGAPVGYLSELGPVEAGAVLYLRLWNDGDAARTEVWSDFARHLGSTEGRHALGAFEELCALCARHCRRPLMRHHVTCKCLGADESCFATFIGYASEGQREDALLLAMTLVRPDIAPILAALAEEFGLALRRMTSRTPAGTPRKAGPNAPRTLH</sequence>
<dbReference type="AlphaFoldDB" id="A0A0B3SNR5"/>
<accession>A0A225QUB7</accession>
<dbReference type="PATRIC" id="fig|1515334.3.peg.3088"/>
<accession>A0A0B3SNR5</accession>
<dbReference type="Proteomes" id="UP000030960">
    <property type="component" value="Unassembled WGS sequence"/>
</dbReference>
<dbReference type="RefSeq" id="WP_043143195.1">
    <property type="nucleotide sequence ID" value="NZ_JAHVJH010000006.1"/>
</dbReference>
<name>A0A0B3SNR5_9RHOB</name>